<dbReference type="PROSITE" id="PS50966">
    <property type="entry name" value="ZF_SWIM"/>
    <property type="match status" value="1"/>
</dbReference>
<reference evidence="3" key="1">
    <citation type="submission" date="2022-06" db="EMBL/GenBank/DDBJ databases">
        <authorList>
            <person name="Ping M."/>
        </authorList>
    </citation>
    <scope>NUCLEOTIDE SEQUENCE</scope>
    <source>
        <strain evidence="3">JCM11759T</strain>
    </source>
</reference>
<sequence length="249" mass="26785">MPAAHGPVCESWWSARLLQGIADGDHGRLSRGRTYYRQGAVREITVDADHIQVTAFVQGSRGRPYRVSVAYLAIDDTRWSHILDDLAQDPDAADDLLAGELPEVTEEVFARHGLALFPDSADDIDIHCTCPDRGGYPCKHGAAVMFAWAALLDENPLLLFAWLGRTEEEVLDALESTAPGGPAGELAVEVTPLAESSADFWTGGDLTPLARPRPFDPLSHWEGSTLGVASGLAPMYARLRRGPGGTEGA</sequence>
<evidence type="ECO:0000256" key="1">
    <source>
        <dbReference type="PROSITE-ProRule" id="PRU00325"/>
    </source>
</evidence>
<evidence type="ECO:0000313" key="3">
    <source>
        <dbReference type="EMBL" id="USY22469.1"/>
    </source>
</evidence>
<dbReference type="Proteomes" id="UP001055940">
    <property type="component" value="Chromosome"/>
</dbReference>
<keyword evidence="1" id="KW-0863">Zinc-finger</keyword>
<dbReference type="InterPro" id="IPR007527">
    <property type="entry name" value="Znf_SWIM"/>
</dbReference>
<dbReference type="PANTHER" id="PTHR38133">
    <property type="entry name" value="SLR1429 PROTEIN"/>
    <property type="match status" value="1"/>
</dbReference>
<dbReference type="EMBL" id="CP099837">
    <property type="protein sequence ID" value="USY22469.1"/>
    <property type="molecule type" value="Genomic_DNA"/>
</dbReference>
<keyword evidence="1" id="KW-0479">Metal-binding</keyword>
<dbReference type="Pfam" id="PF04434">
    <property type="entry name" value="SWIM"/>
    <property type="match status" value="1"/>
</dbReference>
<name>A0ABY5DDP9_9ACTN</name>
<dbReference type="RefSeq" id="WP_254421242.1">
    <property type="nucleotide sequence ID" value="NZ_BAAAJB010000067.1"/>
</dbReference>
<feature type="domain" description="SWIM-type" evidence="2">
    <location>
        <begin position="113"/>
        <end position="149"/>
    </location>
</feature>
<keyword evidence="1" id="KW-0862">Zinc</keyword>
<organism evidence="3 4">
    <name type="scientific">Nocardiopsis exhalans</name>
    <dbReference type="NCBI Taxonomy" id="163604"/>
    <lineage>
        <taxon>Bacteria</taxon>
        <taxon>Bacillati</taxon>
        <taxon>Actinomycetota</taxon>
        <taxon>Actinomycetes</taxon>
        <taxon>Streptosporangiales</taxon>
        <taxon>Nocardiopsidaceae</taxon>
        <taxon>Nocardiopsis</taxon>
    </lineage>
</organism>
<evidence type="ECO:0000313" key="4">
    <source>
        <dbReference type="Proteomes" id="UP001055940"/>
    </source>
</evidence>
<protein>
    <submittedName>
        <fullName evidence="3">SWIM zinc finger family protein</fullName>
    </submittedName>
</protein>
<keyword evidence="4" id="KW-1185">Reference proteome</keyword>
<dbReference type="PANTHER" id="PTHR38133:SF1">
    <property type="entry name" value="SLR1429 PROTEIN"/>
    <property type="match status" value="1"/>
</dbReference>
<gene>
    <name evidence="3" type="ORF">NE857_13155</name>
</gene>
<evidence type="ECO:0000259" key="2">
    <source>
        <dbReference type="PROSITE" id="PS50966"/>
    </source>
</evidence>
<proteinExistence type="predicted"/>
<accession>A0ABY5DDP9</accession>